<sequence length="401" mass="45478">MHAHHSLQQETLGEQARLLHDQTRDTLVAAPLAWLLLSYVLWPAVSHSALQWWLTLRIGVDLAYGYEIIHFIRRKPAATEARFWINRHLLILTFSGLAWGLSLPILSPASQLYELLLLLFLCGISGANIIIYAVVFRSCAIMLLTMWVPILWVLARRGQALDHALALAGLVYVVVLLSYGWRASRLLSARISARLENAHLNQVLQHTNQELERNNAELHLALQRINELATHDDLTGCYNRRFLFNLLQQEQQKSLRYRHPVSLILLDLDHFKQVNDQHGHLIGDEVLRALVQRCIPQVRQTDTIARYGGEEFVIVMPMTEESTAMMLAERLREYIASQPILDTPPLRVTLSAGVAAFQPGESCEQWLDHADKALYAAKAQGRNRVVSATQLNPPAYLEHAS</sequence>
<feature type="coiled-coil region" evidence="3">
    <location>
        <begin position="197"/>
        <end position="228"/>
    </location>
</feature>
<dbReference type="InterPro" id="IPR029787">
    <property type="entry name" value="Nucleotide_cyclase"/>
</dbReference>
<evidence type="ECO:0000256" key="2">
    <source>
        <dbReference type="ARBA" id="ARBA00034247"/>
    </source>
</evidence>
<feature type="transmembrane region" description="Helical" evidence="4">
    <location>
        <begin position="27"/>
        <end position="45"/>
    </location>
</feature>
<feature type="domain" description="GGDEF" evidence="5">
    <location>
        <begin position="259"/>
        <end position="390"/>
    </location>
</feature>
<keyword evidence="4" id="KW-0812">Transmembrane</keyword>
<evidence type="ECO:0000313" key="6">
    <source>
        <dbReference type="EMBL" id="NLR76778.1"/>
    </source>
</evidence>
<dbReference type="GO" id="GO:0005886">
    <property type="term" value="C:plasma membrane"/>
    <property type="evidence" value="ECO:0007669"/>
    <property type="project" value="TreeGrafter"/>
</dbReference>
<feature type="transmembrane region" description="Helical" evidence="4">
    <location>
        <begin position="89"/>
        <end position="106"/>
    </location>
</feature>
<dbReference type="PANTHER" id="PTHR45138:SF9">
    <property type="entry name" value="DIGUANYLATE CYCLASE DGCM-RELATED"/>
    <property type="match status" value="1"/>
</dbReference>
<accession>A0A847SHJ4</accession>
<dbReference type="PROSITE" id="PS50887">
    <property type="entry name" value="GGDEF"/>
    <property type="match status" value="1"/>
</dbReference>
<dbReference type="InterPro" id="IPR000160">
    <property type="entry name" value="GGDEF_dom"/>
</dbReference>
<keyword evidence="4" id="KW-1133">Transmembrane helix</keyword>
<evidence type="ECO:0000256" key="3">
    <source>
        <dbReference type="SAM" id="Coils"/>
    </source>
</evidence>
<reference evidence="6 7" key="1">
    <citation type="submission" date="2020-04" db="EMBL/GenBank/DDBJ databases">
        <title>Draft genome of Leeia sp. IMCC25680.</title>
        <authorList>
            <person name="Song J."/>
            <person name="Cho J.-C."/>
        </authorList>
    </citation>
    <scope>NUCLEOTIDE SEQUENCE [LARGE SCALE GENOMIC DNA]</scope>
    <source>
        <strain evidence="6 7">IMCC25680</strain>
    </source>
</reference>
<keyword evidence="7" id="KW-1185">Reference proteome</keyword>
<dbReference type="EC" id="2.7.7.65" evidence="1"/>
<comment type="catalytic activity">
    <reaction evidence="2">
        <text>2 GTP = 3',3'-c-di-GMP + 2 diphosphate</text>
        <dbReference type="Rhea" id="RHEA:24898"/>
        <dbReference type="ChEBI" id="CHEBI:33019"/>
        <dbReference type="ChEBI" id="CHEBI:37565"/>
        <dbReference type="ChEBI" id="CHEBI:58805"/>
        <dbReference type="EC" id="2.7.7.65"/>
    </reaction>
</comment>
<evidence type="ECO:0000256" key="4">
    <source>
        <dbReference type="SAM" id="Phobius"/>
    </source>
</evidence>
<keyword evidence="3" id="KW-0175">Coiled coil</keyword>
<proteinExistence type="predicted"/>
<dbReference type="Proteomes" id="UP000587991">
    <property type="component" value="Unassembled WGS sequence"/>
</dbReference>
<gene>
    <name evidence="6" type="ORF">HF682_16545</name>
</gene>
<feature type="transmembrane region" description="Helical" evidence="4">
    <location>
        <begin position="161"/>
        <end position="181"/>
    </location>
</feature>
<feature type="transmembrane region" description="Helical" evidence="4">
    <location>
        <begin position="112"/>
        <end position="132"/>
    </location>
</feature>
<dbReference type="GO" id="GO:0043709">
    <property type="term" value="P:cell adhesion involved in single-species biofilm formation"/>
    <property type="evidence" value="ECO:0007669"/>
    <property type="project" value="TreeGrafter"/>
</dbReference>
<dbReference type="GO" id="GO:0052621">
    <property type="term" value="F:diguanylate cyclase activity"/>
    <property type="evidence" value="ECO:0007669"/>
    <property type="project" value="UniProtKB-EC"/>
</dbReference>
<dbReference type="SMART" id="SM00267">
    <property type="entry name" value="GGDEF"/>
    <property type="match status" value="1"/>
</dbReference>
<dbReference type="AlphaFoldDB" id="A0A847SHJ4"/>
<dbReference type="InterPro" id="IPR050469">
    <property type="entry name" value="Diguanylate_Cyclase"/>
</dbReference>
<dbReference type="InterPro" id="IPR043128">
    <property type="entry name" value="Rev_trsase/Diguanyl_cyclase"/>
</dbReference>
<keyword evidence="4" id="KW-0472">Membrane</keyword>
<name>A0A847SHJ4_9NEIS</name>
<dbReference type="NCBIfam" id="TIGR00254">
    <property type="entry name" value="GGDEF"/>
    <property type="match status" value="1"/>
</dbReference>
<dbReference type="SUPFAM" id="SSF55073">
    <property type="entry name" value="Nucleotide cyclase"/>
    <property type="match status" value="1"/>
</dbReference>
<dbReference type="Pfam" id="PF00990">
    <property type="entry name" value="GGDEF"/>
    <property type="match status" value="1"/>
</dbReference>
<organism evidence="6 7">
    <name type="scientific">Leeia aquatica</name>
    <dbReference type="NCBI Taxonomy" id="2725557"/>
    <lineage>
        <taxon>Bacteria</taxon>
        <taxon>Pseudomonadati</taxon>
        <taxon>Pseudomonadota</taxon>
        <taxon>Betaproteobacteria</taxon>
        <taxon>Neisseriales</taxon>
        <taxon>Leeiaceae</taxon>
        <taxon>Leeia</taxon>
    </lineage>
</organism>
<dbReference type="EMBL" id="JABAIM010000005">
    <property type="protein sequence ID" value="NLR76778.1"/>
    <property type="molecule type" value="Genomic_DNA"/>
</dbReference>
<dbReference type="RefSeq" id="WP_168878456.1">
    <property type="nucleotide sequence ID" value="NZ_JABAIM010000005.1"/>
</dbReference>
<dbReference type="Gene3D" id="3.30.70.270">
    <property type="match status" value="1"/>
</dbReference>
<dbReference type="CDD" id="cd01949">
    <property type="entry name" value="GGDEF"/>
    <property type="match status" value="1"/>
</dbReference>
<comment type="caution">
    <text evidence="6">The sequence shown here is derived from an EMBL/GenBank/DDBJ whole genome shotgun (WGS) entry which is preliminary data.</text>
</comment>
<protein>
    <recommendedName>
        <fullName evidence="1">diguanylate cyclase</fullName>
        <ecNumber evidence="1">2.7.7.65</ecNumber>
    </recommendedName>
</protein>
<dbReference type="GO" id="GO:1902201">
    <property type="term" value="P:negative regulation of bacterial-type flagellum-dependent cell motility"/>
    <property type="evidence" value="ECO:0007669"/>
    <property type="project" value="TreeGrafter"/>
</dbReference>
<dbReference type="FunFam" id="3.30.70.270:FF:000001">
    <property type="entry name" value="Diguanylate cyclase domain protein"/>
    <property type="match status" value="1"/>
</dbReference>
<dbReference type="PANTHER" id="PTHR45138">
    <property type="entry name" value="REGULATORY COMPONENTS OF SENSORY TRANSDUCTION SYSTEM"/>
    <property type="match status" value="1"/>
</dbReference>
<feature type="transmembrane region" description="Helical" evidence="4">
    <location>
        <begin position="51"/>
        <end position="69"/>
    </location>
</feature>
<evidence type="ECO:0000256" key="1">
    <source>
        <dbReference type="ARBA" id="ARBA00012528"/>
    </source>
</evidence>
<evidence type="ECO:0000313" key="7">
    <source>
        <dbReference type="Proteomes" id="UP000587991"/>
    </source>
</evidence>
<evidence type="ECO:0000259" key="5">
    <source>
        <dbReference type="PROSITE" id="PS50887"/>
    </source>
</evidence>